<dbReference type="EMBL" id="FOAW01000035">
    <property type="protein sequence ID" value="SEM39292.1"/>
    <property type="molecule type" value="Genomic_DNA"/>
</dbReference>
<evidence type="ECO:0000313" key="1">
    <source>
        <dbReference type="EMBL" id="SEM39292.1"/>
    </source>
</evidence>
<dbReference type="Pfam" id="PF10604">
    <property type="entry name" value="Polyketide_cyc2"/>
    <property type="match status" value="1"/>
</dbReference>
<keyword evidence="2" id="KW-1185">Reference proteome</keyword>
<reference evidence="2" key="1">
    <citation type="submission" date="2016-10" db="EMBL/GenBank/DDBJ databases">
        <authorList>
            <person name="Varghese N."/>
            <person name="Submissions S."/>
        </authorList>
    </citation>
    <scope>NUCLEOTIDE SEQUENCE [LARGE SCALE GENOMIC DNA]</scope>
    <source>
        <strain evidence="2">DSM 44675</strain>
    </source>
</reference>
<dbReference type="CDD" id="cd08865">
    <property type="entry name" value="SRPBCC_10"/>
    <property type="match status" value="1"/>
</dbReference>
<organism evidence="1 2">
    <name type="scientific">Rhodococcus maanshanensis</name>
    <dbReference type="NCBI Taxonomy" id="183556"/>
    <lineage>
        <taxon>Bacteria</taxon>
        <taxon>Bacillati</taxon>
        <taxon>Actinomycetota</taxon>
        <taxon>Actinomycetes</taxon>
        <taxon>Mycobacteriales</taxon>
        <taxon>Nocardiaceae</taxon>
        <taxon>Rhodococcus</taxon>
    </lineage>
</organism>
<name>A0A1H7XZE5_9NOCA</name>
<sequence length="148" mass="16355">MPVLEQSVLIARPPSEVWDFLTDPANWPSWESTMIEIEQVTDGPLGLGTRWRGVTRVLGKRIDWVAEFTEFDPPKSTASKSVESTIDFTTTMRLEEVDGGTRFTYRTDTETGLGGVFGKLADPFVTKAADRSRQASLDNLADLLAADS</sequence>
<evidence type="ECO:0000313" key="2">
    <source>
        <dbReference type="Proteomes" id="UP000198677"/>
    </source>
</evidence>
<dbReference type="Gene3D" id="3.30.530.20">
    <property type="match status" value="1"/>
</dbReference>
<accession>A0A1H7XZE5</accession>
<proteinExistence type="predicted"/>
<dbReference type="SUPFAM" id="SSF55961">
    <property type="entry name" value="Bet v1-like"/>
    <property type="match status" value="1"/>
</dbReference>
<dbReference type="InterPro" id="IPR023393">
    <property type="entry name" value="START-like_dom_sf"/>
</dbReference>
<gene>
    <name evidence="1" type="ORF">SAMN05444583_13549</name>
</gene>
<dbReference type="AlphaFoldDB" id="A0A1H7XZE5"/>
<dbReference type="InterPro" id="IPR019587">
    <property type="entry name" value="Polyketide_cyclase/dehydratase"/>
</dbReference>
<protein>
    <submittedName>
        <fullName evidence="1">Carbon monoxide dehydrogenase subunit G</fullName>
    </submittedName>
</protein>
<dbReference type="Proteomes" id="UP000198677">
    <property type="component" value="Unassembled WGS sequence"/>
</dbReference>